<feature type="signal peptide" evidence="1">
    <location>
        <begin position="1"/>
        <end position="20"/>
    </location>
</feature>
<keyword evidence="1" id="KW-0732">Signal</keyword>
<dbReference type="AlphaFoldDB" id="A0A1Y1YLF5"/>
<feature type="chain" id="PRO_5013141487" evidence="1">
    <location>
        <begin position="21"/>
        <end position="278"/>
    </location>
</feature>
<protein>
    <submittedName>
        <fullName evidence="2">Uncharacterized protein</fullName>
    </submittedName>
</protein>
<keyword evidence="3" id="KW-1185">Reference proteome</keyword>
<dbReference type="EMBL" id="MCFA01000208">
    <property type="protein sequence ID" value="ORX98822.1"/>
    <property type="molecule type" value="Genomic_DNA"/>
</dbReference>
<sequence length="278" mass="30681">MHLLFSITAWLSLGSQGGFSSTVVDKLEQLFFLINVAENDPLRPTNLAYKGVITRIAPIDPENLVIVYKIHYEGPKPSGDKYAAPFLALGPAVADISENVNYIQLYTATQNNLDGVACRSNLNVLSRDLELARAALILLLRGACALANLPREIATQVASLIAQFRWLASPRAALCSRRAATLSIYLGSLTYQVGFLLQSIYLGCLAKQVCFVLHSTYLGSLAYEVGLLLHSNYLSSLSYKVWFRIQEVFVWVMVYGNYGGDRGFFDVVFVEMGEEYGG</sequence>
<comment type="caution">
    <text evidence="2">The sequence shown here is derived from an EMBL/GenBank/DDBJ whole genome shotgun (WGS) entry which is preliminary data.</text>
</comment>
<organism evidence="2 3">
    <name type="scientific">Clohesyomyces aquaticus</name>
    <dbReference type="NCBI Taxonomy" id="1231657"/>
    <lineage>
        <taxon>Eukaryota</taxon>
        <taxon>Fungi</taxon>
        <taxon>Dikarya</taxon>
        <taxon>Ascomycota</taxon>
        <taxon>Pezizomycotina</taxon>
        <taxon>Dothideomycetes</taxon>
        <taxon>Pleosporomycetidae</taxon>
        <taxon>Pleosporales</taxon>
        <taxon>Lindgomycetaceae</taxon>
        <taxon>Clohesyomyces</taxon>
    </lineage>
</organism>
<evidence type="ECO:0000313" key="3">
    <source>
        <dbReference type="Proteomes" id="UP000193144"/>
    </source>
</evidence>
<accession>A0A1Y1YLF5</accession>
<evidence type="ECO:0000313" key="2">
    <source>
        <dbReference type="EMBL" id="ORX98822.1"/>
    </source>
</evidence>
<gene>
    <name evidence="2" type="ORF">BCR34DRAFT_593075</name>
</gene>
<dbReference type="Proteomes" id="UP000193144">
    <property type="component" value="Unassembled WGS sequence"/>
</dbReference>
<reference evidence="2 3" key="1">
    <citation type="submission" date="2016-07" db="EMBL/GenBank/DDBJ databases">
        <title>Pervasive Adenine N6-methylation of Active Genes in Fungi.</title>
        <authorList>
            <consortium name="DOE Joint Genome Institute"/>
            <person name="Mondo S.J."/>
            <person name="Dannebaum R.O."/>
            <person name="Kuo R.C."/>
            <person name="Labutti K."/>
            <person name="Haridas S."/>
            <person name="Kuo A."/>
            <person name="Salamov A."/>
            <person name="Ahrendt S.R."/>
            <person name="Lipzen A."/>
            <person name="Sullivan W."/>
            <person name="Andreopoulos W.B."/>
            <person name="Clum A."/>
            <person name="Lindquist E."/>
            <person name="Daum C."/>
            <person name="Ramamoorthy G.K."/>
            <person name="Gryganskyi A."/>
            <person name="Culley D."/>
            <person name="Magnuson J.K."/>
            <person name="James T.Y."/>
            <person name="O'Malley M.A."/>
            <person name="Stajich J.E."/>
            <person name="Spatafora J.W."/>
            <person name="Visel A."/>
            <person name="Grigoriev I.V."/>
        </authorList>
    </citation>
    <scope>NUCLEOTIDE SEQUENCE [LARGE SCALE GENOMIC DNA]</scope>
    <source>
        <strain evidence="2 3">CBS 115471</strain>
    </source>
</reference>
<evidence type="ECO:0000256" key="1">
    <source>
        <dbReference type="SAM" id="SignalP"/>
    </source>
</evidence>
<name>A0A1Y1YLF5_9PLEO</name>
<proteinExistence type="predicted"/>